<gene>
    <name evidence="2" type="ORF">CDL15_Pgr016542</name>
</gene>
<protein>
    <submittedName>
        <fullName evidence="2">Uncharacterized protein</fullName>
    </submittedName>
</protein>
<name>A0A218WKL6_PUNGR</name>
<dbReference type="EMBL" id="MTKT01003957">
    <property type="protein sequence ID" value="OWM72910.1"/>
    <property type="molecule type" value="Genomic_DNA"/>
</dbReference>
<comment type="caution">
    <text evidence="2">The sequence shown here is derived from an EMBL/GenBank/DDBJ whole genome shotgun (WGS) entry which is preliminary data.</text>
</comment>
<accession>A0A218WKL6</accession>
<evidence type="ECO:0000313" key="2">
    <source>
        <dbReference type="EMBL" id="OWM72910.1"/>
    </source>
</evidence>
<dbReference type="AlphaFoldDB" id="A0A218WKL6"/>
<proteinExistence type="predicted"/>
<feature type="region of interest" description="Disordered" evidence="1">
    <location>
        <begin position="1"/>
        <end position="69"/>
    </location>
</feature>
<sequence length="148" mass="16351">MELEPMDSYSGVSKSSGERQCVATGTTAQLKGEEKELSQSSTSREPERVAADDKARGESSISSSNTRKLEIVQNGSGKLEQLNDAKLFVCKRESEVELQGDGPRKGKRRSCRWRAAEEEEGKRLLALNLVQLKQKKQQVGSCDQQSMS</sequence>
<evidence type="ECO:0000256" key="1">
    <source>
        <dbReference type="SAM" id="MobiDB-lite"/>
    </source>
</evidence>
<dbReference type="Proteomes" id="UP000197138">
    <property type="component" value="Unassembled WGS sequence"/>
</dbReference>
<evidence type="ECO:0000313" key="3">
    <source>
        <dbReference type="Proteomes" id="UP000197138"/>
    </source>
</evidence>
<reference evidence="3" key="1">
    <citation type="journal article" date="2017" name="Plant J.">
        <title>The pomegranate (Punica granatum L.) genome and the genomics of punicalagin biosynthesis.</title>
        <authorList>
            <person name="Qin G."/>
            <person name="Xu C."/>
            <person name="Ming R."/>
            <person name="Tang H."/>
            <person name="Guyot R."/>
            <person name="Kramer E.M."/>
            <person name="Hu Y."/>
            <person name="Yi X."/>
            <person name="Qi Y."/>
            <person name="Xu X."/>
            <person name="Gao Z."/>
            <person name="Pan H."/>
            <person name="Jian J."/>
            <person name="Tian Y."/>
            <person name="Yue Z."/>
            <person name="Xu Y."/>
        </authorList>
    </citation>
    <scope>NUCLEOTIDE SEQUENCE [LARGE SCALE GENOMIC DNA]</scope>
    <source>
        <strain evidence="3">cv. Dabenzi</strain>
    </source>
</reference>
<feature type="compositionally biased region" description="Basic and acidic residues" evidence="1">
    <location>
        <begin position="44"/>
        <end position="57"/>
    </location>
</feature>
<organism evidence="2 3">
    <name type="scientific">Punica granatum</name>
    <name type="common">Pomegranate</name>
    <dbReference type="NCBI Taxonomy" id="22663"/>
    <lineage>
        <taxon>Eukaryota</taxon>
        <taxon>Viridiplantae</taxon>
        <taxon>Streptophyta</taxon>
        <taxon>Embryophyta</taxon>
        <taxon>Tracheophyta</taxon>
        <taxon>Spermatophyta</taxon>
        <taxon>Magnoliopsida</taxon>
        <taxon>eudicotyledons</taxon>
        <taxon>Gunneridae</taxon>
        <taxon>Pentapetalae</taxon>
        <taxon>rosids</taxon>
        <taxon>malvids</taxon>
        <taxon>Myrtales</taxon>
        <taxon>Lythraceae</taxon>
        <taxon>Punica</taxon>
    </lineage>
</organism>